<dbReference type="OrthoDB" id="9782669at2"/>
<dbReference type="EMBL" id="CP036280">
    <property type="protein sequence ID" value="QDU71463.1"/>
    <property type="molecule type" value="Genomic_DNA"/>
</dbReference>
<sequence>MIAGISYWSLKQGLENTHPLDQALAEAQEAGFSALELCVGPEGVVRPDLTDAECRVLRQQIEGSSLTVETLASGMSWGFNPTSDDASVREKAIELHSGALRVAGALGLKALLFVPGVVKSPISPDLIRYDHAVERAREAVSRLLPVAEEAGVDLLIENVWNGLFYSPLELCSFVDGFDHPRLGVYFDAGNLLGYHQHPPHWIEVLAQRIRRVHVKDFKQSVGSLDGFCDLLDGDMPWAETMAALRAIGYSQTIVAEMIPHSDGLLERTASALSRILSM</sequence>
<dbReference type="InterPro" id="IPR013022">
    <property type="entry name" value="Xyl_isomerase-like_TIM-brl"/>
</dbReference>
<accession>A0A518BWV9</accession>
<dbReference type="RefSeq" id="WP_145445611.1">
    <property type="nucleotide sequence ID" value="NZ_CP036280.1"/>
</dbReference>
<proteinExistence type="predicted"/>
<keyword evidence="3" id="KW-1185">Reference proteome</keyword>
<feature type="domain" description="Xylose isomerase-like TIM barrel" evidence="1">
    <location>
        <begin position="24"/>
        <end position="261"/>
    </location>
</feature>
<dbReference type="Pfam" id="PF01261">
    <property type="entry name" value="AP_endonuc_2"/>
    <property type="match status" value="1"/>
</dbReference>
<dbReference type="KEGG" id="mcad:Pan265_13130"/>
<dbReference type="Gene3D" id="3.20.20.150">
    <property type="entry name" value="Divalent-metal-dependent TIM barrel enzymes"/>
    <property type="match status" value="1"/>
</dbReference>
<dbReference type="PANTHER" id="PTHR12110">
    <property type="entry name" value="HYDROXYPYRUVATE ISOMERASE"/>
    <property type="match status" value="1"/>
</dbReference>
<dbReference type="InterPro" id="IPR050312">
    <property type="entry name" value="IolE/XylAMocC-like"/>
</dbReference>
<evidence type="ECO:0000313" key="3">
    <source>
        <dbReference type="Proteomes" id="UP000320386"/>
    </source>
</evidence>
<dbReference type="InterPro" id="IPR036237">
    <property type="entry name" value="Xyl_isomerase-like_sf"/>
</dbReference>
<name>A0A518BWV9_9BACT</name>
<dbReference type="Proteomes" id="UP000320386">
    <property type="component" value="Chromosome"/>
</dbReference>
<reference evidence="2 3" key="1">
    <citation type="submission" date="2019-02" db="EMBL/GenBank/DDBJ databases">
        <title>Deep-cultivation of Planctomycetes and their phenomic and genomic characterization uncovers novel biology.</title>
        <authorList>
            <person name="Wiegand S."/>
            <person name="Jogler M."/>
            <person name="Boedeker C."/>
            <person name="Pinto D."/>
            <person name="Vollmers J."/>
            <person name="Rivas-Marin E."/>
            <person name="Kohn T."/>
            <person name="Peeters S.H."/>
            <person name="Heuer A."/>
            <person name="Rast P."/>
            <person name="Oberbeckmann S."/>
            <person name="Bunk B."/>
            <person name="Jeske O."/>
            <person name="Meyerdierks A."/>
            <person name="Storesund J.E."/>
            <person name="Kallscheuer N."/>
            <person name="Luecker S."/>
            <person name="Lage O.M."/>
            <person name="Pohl T."/>
            <person name="Merkel B.J."/>
            <person name="Hornburger P."/>
            <person name="Mueller R.-W."/>
            <person name="Bruemmer F."/>
            <person name="Labrenz M."/>
            <person name="Spormann A.M."/>
            <person name="Op den Camp H."/>
            <person name="Overmann J."/>
            <person name="Amann R."/>
            <person name="Jetten M.S.M."/>
            <person name="Mascher T."/>
            <person name="Medema M.H."/>
            <person name="Devos D.P."/>
            <person name="Kaster A.-K."/>
            <person name="Ovreas L."/>
            <person name="Rohde M."/>
            <person name="Galperin M.Y."/>
            <person name="Jogler C."/>
        </authorList>
    </citation>
    <scope>NUCLEOTIDE SEQUENCE [LARGE SCALE GENOMIC DNA]</scope>
    <source>
        <strain evidence="2 3">Pan265</strain>
    </source>
</reference>
<gene>
    <name evidence="2" type="ORF">Pan265_13130</name>
</gene>
<dbReference type="AlphaFoldDB" id="A0A518BWV9"/>
<protein>
    <submittedName>
        <fullName evidence="2">Fructoselysine 3-epimerase</fullName>
    </submittedName>
</protein>
<dbReference type="PANTHER" id="PTHR12110:SF53">
    <property type="entry name" value="BLR5974 PROTEIN"/>
    <property type="match status" value="1"/>
</dbReference>
<evidence type="ECO:0000259" key="1">
    <source>
        <dbReference type="Pfam" id="PF01261"/>
    </source>
</evidence>
<organism evidence="2 3">
    <name type="scientific">Mucisphaera calidilacus</name>
    <dbReference type="NCBI Taxonomy" id="2527982"/>
    <lineage>
        <taxon>Bacteria</taxon>
        <taxon>Pseudomonadati</taxon>
        <taxon>Planctomycetota</taxon>
        <taxon>Phycisphaerae</taxon>
        <taxon>Phycisphaerales</taxon>
        <taxon>Phycisphaeraceae</taxon>
        <taxon>Mucisphaera</taxon>
    </lineage>
</organism>
<evidence type="ECO:0000313" key="2">
    <source>
        <dbReference type="EMBL" id="QDU71463.1"/>
    </source>
</evidence>
<dbReference type="SUPFAM" id="SSF51658">
    <property type="entry name" value="Xylose isomerase-like"/>
    <property type="match status" value="1"/>
</dbReference>